<dbReference type="AlphaFoldDB" id="Q2SMV5"/>
<organism evidence="2 3">
    <name type="scientific">Hahella chejuensis (strain KCTC 2396)</name>
    <dbReference type="NCBI Taxonomy" id="349521"/>
    <lineage>
        <taxon>Bacteria</taxon>
        <taxon>Pseudomonadati</taxon>
        <taxon>Pseudomonadota</taxon>
        <taxon>Gammaproteobacteria</taxon>
        <taxon>Oceanospirillales</taxon>
        <taxon>Hahellaceae</taxon>
        <taxon>Hahella</taxon>
    </lineage>
</organism>
<dbReference type="HOGENOM" id="CLU_2682667_0_0_6"/>
<proteinExistence type="predicted"/>
<keyword evidence="1" id="KW-0812">Transmembrane</keyword>
<protein>
    <submittedName>
        <fullName evidence="2">Uncharacterized protein</fullName>
    </submittedName>
</protein>
<feature type="transmembrane region" description="Helical" evidence="1">
    <location>
        <begin position="7"/>
        <end position="26"/>
    </location>
</feature>
<dbReference type="Proteomes" id="UP000000238">
    <property type="component" value="Chromosome"/>
</dbReference>
<dbReference type="OrthoDB" id="9908527at2"/>
<sequence>MGAFLRRLFAISMIVLGGILFLWGASDLFTVKSIMGDKFVASGKDSAEALVILLLGMASIVYGVFDIKLTRSQV</sequence>
<accession>Q2SMV5</accession>
<evidence type="ECO:0000313" key="2">
    <source>
        <dbReference type="EMBL" id="ABC28019.1"/>
    </source>
</evidence>
<evidence type="ECO:0000256" key="1">
    <source>
        <dbReference type="SAM" id="Phobius"/>
    </source>
</evidence>
<reference evidence="2 3" key="1">
    <citation type="journal article" date="2005" name="Nucleic Acids Res.">
        <title>Genomic blueprint of Hahella chejuensis, a marine microbe producing an algicidal agent.</title>
        <authorList>
            <person name="Jeong H."/>
            <person name="Yim J.H."/>
            <person name="Lee C."/>
            <person name="Choi S.-H."/>
            <person name="Park Y.K."/>
            <person name="Yoon S.H."/>
            <person name="Hur C.-G."/>
            <person name="Kang H.-Y."/>
            <person name="Kim D."/>
            <person name="Lee H.H."/>
            <person name="Park K.H."/>
            <person name="Park S.-H."/>
            <person name="Park H.-S."/>
            <person name="Lee H.K."/>
            <person name="Oh T.K."/>
            <person name="Kim J.F."/>
        </authorList>
    </citation>
    <scope>NUCLEOTIDE SEQUENCE [LARGE SCALE GENOMIC DNA]</scope>
    <source>
        <strain evidence="2 3">KCTC 2396</strain>
    </source>
</reference>
<evidence type="ECO:0000313" key="3">
    <source>
        <dbReference type="Proteomes" id="UP000000238"/>
    </source>
</evidence>
<keyword evidence="1" id="KW-0472">Membrane</keyword>
<dbReference type="RefSeq" id="WP_011395094.1">
    <property type="nucleotide sequence ID" value="NC_007645.1"/>
</dbReference>
<dbReference type="STRING" id="349521.HCH_01142"/>
<keyword evidence="1" id="KW-1133">Transmembrane helix</keyword>
<feature type="transmembrane region" description="Helical" evidence="1">
    <location>
        <begin position="46"/>
        <end position="65"/>
    </location>
</feature>
<gene>
    <name evidence="2" type="ordered locus">HCH_01142</name>
</gene>
<dbReference type="KEGG" id="hch:HCH_01142"/>
<name>Q2SMV5_HAHCH</name>
<dbReference type="EMBL" id="CP000155">
    <property type="protein sequence ID" value="ABC28019.1"/>
    <property type="molecule type" value="Genomic_DNA"/>
</dbReference>
<keyword evidence="3" id="KW-1185">Reference proteome</keyword>